<feature type="domain" description="TonB-dependent receptor-like beta-barrel" evidence="7">
    <location>
        <begin position="391"/>
        <end position="840"/>
    </location>
</feature>
<dbReference type="InterPro" id="IPR010104">
    <property type="entry name" value="TonB_rcpt_bac"/>
</dbReference>
<comment type="subcellular location">
    <subcellularLocation>
        <location evidence="1 6">Cell outer membrane</location>
    </subcellularLocation>
</comment>
<dbReference type="AlphaFoldDB" id="A0A2S7K6U9"/>
<dbReference type="Pfam" id="PF07715">
    <property type="entry name" value="Plug"/>
    <property type="match status" value="1"/>
</dbReference>
<comment type="caution">
    <text evidence="9">The sequence shown here is derived from an EMBL/GenBank/DDBJ whole genome shotgun (WGS) entry which is preliminary data.</text>
</comment>
<dbReference type="InterPro" id="IPR036942">
    <property type="entry name" value="Beta-barrel_TonB_sf"/>
</dbReference>
<evidence type="ECO:0000256" key="6">
    <source>
        <dbReference type="RuleBase" id="RU003357"/>
    </source>
</evidence>
<evidence type="ECO:0000256" key="3">
    <source>
        <dbReference type="ARBA" id="ARBA00023077"/>
    </source>
</evidence>
<gene>
    <name evidence="9" type="ORF">CW354_08040</name>
</gene>
<comment type="similarity">
    <text evidence="6">Belongs to the TonB-dependent receptor family.</text>
</comment>
<dbReference type="InterPro" id="IPR010917">
    <property type="entry name" value="TonB_rcpt_CS"/>
</dbReference>
<evidence type="ECO:0000256" key="1">
    <source>
        <dbReference type="ARBA" id="ARBA00004442"/>
    </source>
</evidence>
<dbReference type="PANTHER" id="PTHR40980">
    <property type="entry name" value="PLUG DOMAIN-CONTAINING PROTEIN"/>
    <property type="match status" value="1"/>
</dbReference>
<sequence length="884" mass="96789">MSMFMGGALAQEAEEADADAVLDVIVVPGVRGSLSRALDQKESATGVVDAISAEDIGKFPDLNISESLARISGVTITRTPGGEGNVVSVRGGQTDWTNVTVNGLSVATGNVGREFSFDLFASELFSNAKVYKSSSADIAEGGLTATIDLRTPQPLGTGNKIAFSASGTDFHKGNGDLQPRVSGLLSRTFDNDRFGVLVSASYSKTAARGDISQGWGWDDNITGLQTYLSGFTTDNAPTIMVNGEAVNDLARLQDIAANTISPELPRIGPNILERERLGVTGSFQFRPTENVELFADILYADYSQDEIRATVDGMPGFGTGQEWTSITIEDGVAVAGSISNQDQRSETLDRQVDSTLTHITTGGKWDIDGVWSADATFGYSKAKEDELSRTYLWHYVGDFTYDFSNPKYPELGGDFDWLDPDQYSPNQLRFRPFQRNDEEISVSANLGADFGDTGLTGVKFGVQYRDRDKGQVRLAELRPAFTANFADYAISARDMFGSSYHEDAPYRSDFLMTNIETAGRDLLPADLSLTEVDKLQTYTVGEETLGAYFKADLAFDIGPVPVTMDSGVRYVRTDVTSEGYVQEESGPEAVSYPGKYSDWLPAINLKAQLRDNLILRIAANRTMTRPPLANLAPAVNISPTVLSASRGNPALEPYRSNNIDASLEWYFADEALLSATVYYKDLETFIVNETRPEIVICGDIRNDAGENVCGREFQVTTPVNGENGKLYGLELQYQQPFTFLPAPFDGFGVLANATFSESERTDEAGVSKPLQGQSDTSYNLVGYYEKGPFSARLAYNYRSEFSVTGRNGFDNIQQPYGQVDASARYAVTDHFDLFLEGLNLFEEDWYTYAARTNSDGSVNDFGKQLNQYYLTQGRVIQFGIRGTF</sequence>
<dbReference type="SUPFAM" id="SSF56935">
    <property type="entry name" value="Porins"/>
    <property type="match status" value="1"/>
</dbReference>
<dbReference type="GO" id="GO:0009279">
    <property type="term" value="C:cell outer membrane"/>
    <property type="evidence" value="ECO:0007669"/>
    <property type="project" value="UniProtKB-SubCell"/>
</dbReference>
<evidence type="ECO:0000313" key="10">
    <source>
        <dbReference type="Proteomes" id="UP000239504"/>
    </source>
</evidence>
<evidence type="ECO:0000259" key="7">
    <source>
        <dbReference type="Pfam" id="PF00593"/>
    </source>
</evidence>
<keyword evidence="4 6" id="KW-0472">Membrane</keyword>
<dbReference type="NCBIfam" id="TIGR01782">
    <property type="entry name" value="TonB-Xanth-Caul"/>
    <property type="match status" value="1"/>
</dbReference>
<keyword evidence="10" id="KW-1185">Reference proteome</keyword>
<dbReference type="InterPro" id="IPR012910">
    <property type="entry name" value="Plug_dom"/>
</dbReference>
<evidence type="ECO:0000313" key="9">
    <source>
        <dbReference type="EMBL" id="PQA88244.1"/>
    </source>
</evidence>
<dbReference type="PROSITE" id="PS01156">
    <property type="entry name" value="TONB_DEPENDENT_REC_2"/>
    <property type="match status" value="1"/>
</dbReference>
<organism evidence="9 10">
    <name type="scientific">Hyphococcus luteus</name>
    <dbReference type="NCBI Taxonomy" id="2058213"/>
    <lineage>
        <taxon>Bacteria</taxon>
        <taxon>Pseudomonadati</taxon>
        <taxon>Pseudomonadota</taxon>
        <taxon>Alphaproteobacteria</taxon>
        <taxon>Parvularculales</taxon>
        <taxon>Parvularculaceae</taxon>
        <taxon>Hyphococcus</taxon>
    </lineage>
</organism>
<dbReference type="Gene3D" id="2.40.170.20">
    <property type="entry name" value="TonB-dependent receptor, beta-barrel domain"/>
    <property type="match status" value="1"/>
</dbReference>
<keyword evidence="3 6" id="KW-0798">TonB box</keyword>
<accession>A0A2S7K6U9</accession>
<evidence type="ECO:0000259" key="8">
    <source>
        <dbReference type="Pfam" id="PF07715"/>
    </source>
</evidence>
<protein>
    <recommendedName>
        <fullName evidence="11">TonB-dependent receptor</fullName>
    </recommendedName>
</protein>
<dbReference type="EMBL" id="PJCH01000005">
    <property type="protein sequence ID" value="PQA88244.1"/>
    <property type="molecule type" value="Genomic_DNA"/>
</dbReference>
<evidence type="ECO:0000256" key="5">
    <source>
        <dbReference type="ARBA" id="ARBA00023237"/>
    </source>
</evidence>
<feature type="domain" description="TonB-dependent receptor plug" evidence="8">
    <location>
        <begin position="41"/>
        <end position="139"/>
    </location>
</feature>
<keyword evidence="5" id="KW-0998">Cell outer membrane</keyword>
<dbReference type="InterPro" id="IPR037066">
    <property type="entry name" value="Plug_dom_sf"/>
</dbReference>
<proteinExistence type="inferred from homology"/>
<reference evidence="9 10" key="1">
    <citation type="submission" date="2017-12" db="EMBL/GenBank/DDBJ databases">
        <authorList>
            <person name="Hurst M.R.H."/>
        </authorList>
    </citation>
    <scope>NUCLEOTIDE SEQUENCE [LARGE SCALE GENOMIC DNA]</scope>
    <source>
        <strain evidence="9 10">SY-3-19</strain>
    </source>
</reference>
<dbReference type="Pfam" id="PF00593">
    <property type="entry name" value="TonB_dep_Rec_b-barrel"/>
    <property type="match status" value="1"/>
</dbReference>
<evidence type="ECO:0000256" key="4">
    <source>
        <dbReference type="ARBA" id="ARBA00023136"/>
    </source>
</evidence>
<dbReference type="PANTHER" id="PTHR40980:SF3">
    <property type="entry name" value="TONB-DEPENDENT RECEPTOR-LIKE BETA-BARREL DOMAIN-CONTAINING PROTEIN"/>
    <property type="match status" value="1"/>
</dbReference>
<dbReference type="Proteomes" id="UP000239504">
    <property type="component" value="Unassembled WGS sequence"/>
</dbReference>
<dbReference type="Gene3D" id="2.170.130.10">
    <property type="entry name" value="TonB-dependent receptor, plug domain"/>
    <property type="match status" value="1"/>
</dbReference>
<dbReference type="InterPro" id="IPR000531">
    <property type="entry name" value="Beta-barrel_TonB"/>
</dbReference>
<keyword evidence="2" id="KW-0732">Signal</keyword>
<name>A0A2S7K6U9_9PROT</name>
<dbReference type="CDD" id="cd01347">
    <property type="entry name" value="ligand_gated_channel"/>
    <property type="match status" value="1"/>
</dbReference>
<evidence type="ECO:0008006" key="11">
    <source>
        <dbReference type="Google" id="ProtNLM"/>
    </source>
</evidence>
<dbReference type="OrthoDB" id="5476657at2"/>
<evidence type="ECO:0000256" key="2">
    <source>
        <dbReference type="ARBA" id="ARBA00022729"/>
    </source>
</evidence>